<feature type="disulfide bond" evidence="5">
    <location>
        <begin position="153"/>
        <end position="164"/>
    </location>
</feature>
<sequence>MASGITVFLTTFLVYSYIGGAFAATFSIINNCPQTIWPASLNPGGGAALQTGQIWTLNVPAGTAAGRIWGRTGCTFDQSGSGSCATGDCGGQLVCQASGAIPATLIEYTLNGNQNQDFYDMSLVDGFNLPASIAPSTSSCTTVTCSKDINADCPPELKVAAGGCQSACAAFPSNDLYCCRGQYINNCPPSNYSQFFKSECPQAYSYAKDDQTSTFTCPGGSDYNVVFCP</sequence>
<dbReference type="PRINTS" id="PR00347">
    <property type="entry name" value="THAUMATIN"/>
</dbReference>
<dbReference type="Pfam" id="PF00314">
    <property type="entry name" value="Thaumatin"/>
    <property type="match status" value="1"/>
</dbReference>
<dbReference type="FunFam" id="2.60.110.10:FF:000003">
    <property type="entry name" value="Thaumatin I"/>
    <property type="match status" value="1"/>
</dbReference>
<dbReference type="PROSITE" id="PS00316">
    <property type="entry name" value="THAUMATIN_1"/>
    <property type="match status" value="1"/>
</dbReference>
<dbReference type="InterPro" id="IPR001938">
    <property type="entry name" value="Thaumatin"/>
</dbReference>
<comment type="similarity">
    <text evidence="1">Belongs to the thaumatin family.</text>
</comment>
<evidence type="ECO:0000256" key="1">
    <source>
        <dbReference type="ARBA" id="ARBA00010607"/>
    </source>
</evidence>
<dbReference type="PIRSF" id="PIRSF002703">
    <property type="entry name" value="Thaumatin"/>
    <property type="match status" value="1"/>
</dbReference>
<protein>
    <submittedName>
        <fullName evidence="6">Thaumatin-like protein</fullName>
    </submittedName>
</protein>
<evidence type="ECO:0000313" key="6">
    <source>
        <dbReference type="EMBL" id="QDZ06031.1"/>
    </source>
</evidence>
<dbReference type="PROSITE" id="PS51367">
    <property type="entry name" value="THAUMATIN_2"/>
    <property type="match status" value="1"/>
</dbReference>
<dbReference type="InterPro" id="IPR017949">
    <property type="entry name" value="Thaumatin_CS"/>
</dbReference>
<dbReference type="AlphaFoldDB" id="A0A5B8LD22"/>
<evidence type="ECO:0000256" key="3">
    <source>
        <dbReference type="ARBA" id="ARBA00023157"/>
    </source>
</evidence>
<dbReference type="EMBL" id="MK388876">
    <property type="protein sequence ID" value="QDZ06031.1"/>
    <property type="molecule type" value="mRNA"/>
</dbReference>
<dbReference type="PANTHER" id="PTHR31048">
    <property type="entry name" value="OS03G0233200 PROTEIN"/>
    <property type="match status" value="1"/>
</dbReference>
<feature type="disulfide bond" evidence="5">
    <location>
        <begin position="179"/>
        <end position="187"/>
    </location>
</feature>
<feature type="disulfide bond" evidence="5">
    <location>
        <begin position="145"/>
        <end position="200"/>
    </location>
</feature>
<keyword evidence="2" id="KW-0611">Plant defense</keyword>
<dbReference type="InterPro" id="IPR037176">
    <property type="entry name" value="Osmotin/thaumatin-like_sf"/>
</dbReference>
<organism evidence="6">
    <name type="scientific">Pinus taeda</name>
    <name type="common">Loblolly pine</name>
    <dbReference type="NCBI Taxonomy" id="3352"/>
    <lineage>
        <taxon>Eukaryota</taxon>
        <taxon>Viridiplantae</taxon>
        <taxon>Streptophyta</taxon>
        <taxon>Embryophyta</taxon>
        <taxon>Tracheophyta</taxon>
        <taxon>Spermatophyta</taxon>
        <taxon>Pinopsida</taxon>
        <taxon>Pinidae</taxon>
        <taxon>Conifers I</taxon>
        <taxon>Pinales</taxon>
        <taxon>Pinaceae</taxon>
        <taxon>Pinus</taxon>
        <taxon>Pinus subgen. Pinus</taxon>
    </lineage>
</organism>
<dbReference type="Gene3D" id="2.60.110.10">
    <property type="entry name" value="Thaumatin"/>
    <property type="match status" value="1"/>
</dbReference>
<evidence type="ECO:0000256" key="5">
    <source>
        <dbReference type="PIRSR" id="PIRSR002703-1"/>
    </source>
</evidence>
<evidence type="ECO:0000256" key="4">
    <source>
        <dbReference type="ARBA" id="ARBA00023265"/>
    </source>
</evidence>
<accession>A0A5B8LD22</accession>
<reference evidence="6" key="1">
    <citation type="submission" date="2019-01" db="EMBL/GenBank/DDBJ databases">
        <title>Genes encoding secretory proteins associated with pine pollen germination: Predicted functions, subcellular localizations and expression patterns.</title>
        <authorList>
            <person name="Fernando D.D."/>
            <person name="Salazar A.M."/>
        </authorList>
    </citation>
    <scope>NUCLEOTIDE SEQUENCE</scope>
    <source>
        <tissue evidence="6">Germinated pollen</tissue>
    </source>
</reference>
<feature type="disulfide bond" evidence="5">
    <location>
        <begin position="168"/>
        <end position="178"/>
    </location>
</feature>
<feature type="disulfide bond" evidence="5">
    <location>
        <begin position="140"/>
        <end position="217"/>
    </location>
</feature>
<evidence type="ECO:0000256" key="2">
    <source>
        <dbReference type="ARBA" id="ARBA00022821"/>
    </source>
</evidence>
<proteinExistence type="evidence at transcript level"/>
<dbReference type="SUPFAM" id="SSF49870">
    <property type="entry name" value="Osmotin, thaumatin-like protein"/>
    <property type="match status" value="1"/>
</dbReference>
<feature type="disulfide bond" evidence="5">
    <location>
        <begin position="32"/>
        <end position="228"/>
    </location>
</feature>
<feature type="disulfide bond" evidence="5">
    <location>
        <begin position="89"/>
        <end position="95"/>
    </location>
</feature>
<feature type="disulfide bond" evidence="5">
    <location>
        <begin position="74"/>
        <end position="84"/>
    </location>
</feature>
<dbReference type="GO" id="GO:0006952">
    <property type="term" value="P:defense response"/>
    <property type="evidence" value="ECO:0007669"/>
    <property type="project" value="UniProtKB-KW"/>
</dbReference>
<dbReference type="CDD" id="cd09218">
    <property type="entry name" value="TLP-PA"/>
    <property type="match status" value="1"/>
</dbReference>
<name>A0A5B8LD22_PINTA</name>
<dbReference type="SMART" id="SM00205">
    <property type="entry name" value="THN"/>
    <property type="match status" value="1"/>
</dbReference>
<keyword evidence="3 5" id="KW-1015">Disulfide bond</keyword>
<keyword evidence="4" id="KW-0568">Pathogenesis-related protein</keyword>